<evidence type="ECO:0000256" key="4">
    <source>
        <dbReference type="SAM" id="Coils"/>
    </source>
</evidence>
<feature type="binding site" evidence="3">
    <location>
        <position position="230"/>
    </location>
    <ligand>
        <name>ATP</name>
        <dbReference type="ChEBI" id="CHEBI:30616"/>
    </ligand>
</feature>
<dbReference type="SUPFAM" id="SSF56112">
    <property type="entry name" value="Protein kinase-like (PK-like)"/>
    <property type="match status" value="1"/>
</dbReference>
<dbReference type="Proteomes" id="UP001159428">
    <property type="component" value="Unassembled WGS sequence"/>
</dbReference>
<gene>
    <name evidence="6" type="ORF">PMEA_00027563</name>
</gene>
<keyword evidence="4" id="KW-0175">Coiled coil</keyword>
<dbReference type="InterPro" id="IPR011009">
    <property type="entry name" value="Kinase-like_dom_sf"/>
</dbReference>
<feature type="domain" description="Protein kinase" evidence="5">
    <location>
        <begin position="203"/>
        <end position="443"/>
    </location>
</feature>
<name>A0AAU9XQA0_9CNID</name>
<feature type="non-terminal residue" evidence="6">
    <location>
        <position position="1"/>
    </location>
</feature>
<sequence length="443" mass="51493">DKRFKEENERGGNVHRLVRELEEQVTHLQAELREKELRETSLHEQLKKKEQLEENERGGNVHRLVRELEEQVTHLQAELREKELRETSLHEQLKKKEQLEETLRKQSTEMGQQLTNLRGQVQESKEQMRDVTQQMTIVQGKLQEKDEETAKLQNQASALRQQLEKKDQEMNELETTLSTAQDELRELQRQQSPEWVISRDHIQLTGRFLGEGGWARVVEGKYCGCSVAVKQMHKLNLSPYNRKLFEREMDIASKCRHPCLLQFIGATNDEKNPLFVTELMETSLRTLLEQRALSEAELSFISLDVARALNYLHQKQPSPIIHRDISSANVLLWRQGEHWRGKVSDYGTANFMQQTMTVAPGAMIYSAPEALTKNQTVKVDVYSFGVLLCEMCIRELPDPMRRDRQVAMVKNKLNRALIRGCLQSEPEARPSIQEIIDELEEPV</sequence>
<dbReference type="InterPro" id="IPR008266">
    <property type="entry name" value="Tyr_kinase_AS"/>
</dbReference>
<evidence type="ECO:0000256" key="1">
    <source>
        <dbReference type="ARBA" id="ARBA00022741"/>
    </source>
</evidence>
<protein>
    <recommendedName>
        <fullName evidence="5">Protein kinase domain-containing protein</fullName>
    </recommendedName>
</protein>
<keyword evidence="2 3" id="KW-0067">ATP-binding</keyword>
<keyword evidence="1 3" id="KW-0547">Nucleotide-binding</keyword>
<dbReference type="PANTHER" id="PTHR44329">
    <property type="entry name" value="SERINE/THREONINE-PROTEIN KINASE TNNI3K-RELATED"/>
    <property type="match status" value="1"/>
</dbReference>
<dbReference type="InterPro" id="IPR051681">
    <property type="entry name" value="Ser/Thr_Kinases-Pseudokinases"/>
</dbReference>
<dbReference type="Gene3D" id="1.10.510.10">
    <property type="entry name" value="Transferase(Phosphotransferase) domain 1"/>
    <property type="match status" value="1"/>
</dbReference>
<evidence type="ECO:0000259" key="5">
    <source>
        <dbReference type="PROSITE" id="PS50011"/>
    </source>
</evidence>
<comment type="caution">
    <text evidence="6">The sequence shown here is derived from an EMBL/GenBank/DDBJ whole genome shotgun (WGS) entry which is preliminary data.</text>
</comment>
<dbReference type="InterPro" id="IPR017441">
    <property type="entry name" value="Protein_kinase_ATP_BS"/>
</dbReference>
<dbReference type="GO" id="GO:0097527">
    <property type="term" value="P:necroptotic signaling pathway"/>
    <property type="evidence" value="ECO:0007669"/>
    <property type="project" value="TreeGrafter"/>
</dbReference>
<dbReference type="PROSITE" id="PS50011">
    <property type="entry name" value="PROTEIN_KINASE_DOM"/>
    <property type="match status" value="1"/>
</dbReference>
<dbReference type="GO" id="GO:0004672">
    <property type="term" value="F:protein kinase activity"/>
    <property type="evidence" value="ECO:0007669"/>
    <property type="project" value="InterPro"/>
</dbReference>
<organism evidence="6 7">
    <name type="scientific">Pocillopora meandrina</name>
    <dbReference type="NCBI Taxonomy" id="46732"/>
    <lineage>
        <taxon>Eukaryota</taxon>
        <taxon>Metazoa</taxon>
        <taxon>Cnidaria</taxon>
        <taxon>Anthozoa</taxon>
        <taxon>Hexacorallia</taxon>
        <taxon>Scleractinia</taxon>
        <taxon>Astrocoeniina</taxon>
        <taxon>Pocilloporidae</taxon>
        <taxon>Pocillopora</taxon>
    </lineage>
</organism>
<dbReference type="PANTHER" id="PTHR44329:SF298">
    <property type="entry name" value="MIXED LINEAGE KINASE DOMAIN-LIKE PROTEIN"/>
    <property type="match status" value="1"/>
</dbReference>
<dbReference type="InterPro" id="IPR000719">
    <property type="entry name" value="Prot_kinase_dom"/>
</dbReference>
<reference evidence="6 7" key="1">
    <citation type="submission" date="2022-05" db="EMBL/GenBank/DDBJ databases">
        <authorList>
            <consortium name="Genoscope - CEA"/>
            <person name="William W."/>
        </authorList>
    </citation>
    <scope>NUCLEOTIDE SEQUENCE [LARGE SCALE GENOMIC DNA]</scope>
</reference>
<evidence type="ECO:0000256" key="2">
    <source>
        <dbReference type="ARBA" id="ARBA00022840"/>
    </source>
</evidence>
<dbReference type="GO" id="GO:0005524">
    <property type="term" value="F:ATP binding"/>
    <property type="evidence" value="ECO:0007669"/>
    <property type="project" value="UniProtKB-UniRule"/>
</dbReference>
<proteinExistence type="predicted"/>
<feature type="coiled-coil region" evidence="4">
    <location>
        <begin position="65"/>
        <end position="190"/>
    </location>
</feature>
<dbReference type="Pfam" id="PF00069">
    <property type="entry name" value="Pkinase"/>
    <property type="match status" value="1"/>
</dbReference>
<dbReference type="PROSITE" id="PS00107">
    <property type="entry name" value="PROTEIN_KINASE_ATP"/>
    <property type="match status" value="1"/>
</dbReference>
<dbReference type="PROSITE" id="PS00109">
    <property type="entry name" value="PROTEIN_KINASE_TYR"/>
    <property type="match status" value="1"/>
</dbReference>
<evidence type="ECO:0000313" key="7">
    <source>
        <dbReference type="Proteomes" id="UP001159428"/>
    </source>
</evidence>
<dbReference type="Gene3D" id="3.30.200.20">
    <property type="entry name" value="Phosphorylase Kinase, domain 1"/>
    <property type="match status" value="1"/>
</dbReference>
<accession>A0AAU9XQA0</accession>
<dbReference type="EMBL" id="CALNXJ010000055">
    <property type="protein sequence ID" value="CAH3154448.1"/>
    <property type="molecule type" value="Genomic_DNA"/>
</dbReference>
<evidence type="ECO:0000313" key="6">
    <source>
        <dbReference type="EMBL" id="CAH3154448.1"/>
    </source>
</evidence>
<evidence type="ECO:0000256" key="3">
    <source>
        <dbReference type="PROSITE-ProRule" id="PRU10141"/>
    </source>
</evidence>
<keyword evidence="7" id="KW-1185">Reference proteome</keyword>
<dbReference type="AlphaFoldDB" id="A0AAU9XQA0"/>